<proteinExistence type="predicted"/>
<dbReference type="AlphaFoldDB" id="A0A1G9E2J2"/>
<dbReference type="Pfam" id="PF10825">
    <property type="entry name" value="DUF2752"/>
    <property type="match status" value="1"/>
</dbReference>
<feature type="transmembrane region" description="Helical" evidence="1">
    <location>
        <begin position="72"/>
        <end position="94"/>
    </location>
</feature>
<evidence type="ECO:0008006" key="4">
    <source>
        <dbReference type="Google" id="ProtNLM"/>
    </source>
</evidence>
<sequence length="137" mass="14358">MGTRFASRRFGPFRTLSVVLGLGVVAAVLLISPVGPPCPFKTLGLDGPMCGGTRMLRALLAGDPLLALDFNAFALLVLSPVALSLFVAGVRFELGSTRRIWPAGRGGVACAYLLGVGLLLWTILRNIPVPPLTTLST</sequence>
<reference evidence="3" key="1">
    <citation type="submission" date="2016-10" db="EMBL/GenBank/DDBJ databases">
        <authorList>
            <person name="Varghese N."/>
            <person name="Submissions S."/>
        </authorList>
    </citation>
    <scope>NUCLEOTIDE SEQUENCE [LARGE SCALE GENOMIC DNA]</scope>
    <source>
        <strain evidence="3">DSM 45460</strain>
    </source>
</reference>
<accession>A0A1G9E2J2</accession>
<dbReference type="EMBL" id="FNFM01000011">
    <property type="protein sequence ID" value="SDK70319.1"/>
    <property type="molecule type" value="Genomic_DNA"/>
</dbReference>
<keyword evidence="1" id="KW-1133">Transmembrane helix</keyword>
<evidence type="ECO:0000256" key="1">
    <source>
        <dbReference type="SAM" id="Phobius"/>
    </source>
</evidence>
<keyword evidence="1" id="KW-0812">Transmembrane</keyword>
<feature type="transmembrane region" description="Helical" evidence="1">
    <location>
        <begin position="12"/>
        <end position="31"/>
    </location>
</feature>
<dbReference type="RefSeq" id="WP_092630621.1">
    <property type="nucleotide sequence ID" value="NZ_FNFM01000011.1"/>
</dbReference>
<keyword evidence="1" id="KW-0472">Membrane</keyword>
<name>A0A1G9E2J2_ACTMZ</name>
<feature type="transmembrane region" description="Helical" evidence="1">
    <location>
        <begin position="106"/>
        <end position="124"/>
    </location>
</feature>
<gene>
    <name evidence="2" type="ORF">SAMN04487820_11185</name>
</gene>
<organism evidence="2 3">
    <name type="scientific">Actinopolyspora mzabensis</name>
    <dbReference type="NCBI Taxonomy" id="995066"/>
    <lineage>
        <taxon>Bacteria</taxon>
        <taxon>Bacillati</taxon>
        <taxon>Actinomycetota</taxon>
        <taxon>Actinomycetes</taxon>
        <taxon>Actinopolysporales</taxon>
        <taxon>Actinopolysporaceae</taxon>
        <taxon>Actinopolyspora</taxon>
    </lineage>
</organism>
<keyword evidence="3" id="KW-1185">Reference proteome</keyword>
<evidence type="ECO:0000313" key="2">
    <source>
        <dbReference type="EMBL" id="SDK70319.1"/>
    </source>
</evidence>
<evidence type="ECO:0000313" key="3">
    <source>
        <dbReference type="Proteomes" id="UP000199213"/>
    </source>
</evidence>
<dbReference type="Proteomes" id="UP000199213">
    <property type="component" value="Unassembled WGS sequence"/>
</dbReference>
<protein>
    <recommendedName>
        <fullName evidence="4">DUF2752 domain-containing protein</fullName>
    </recommendedName>
</protein>
<dbReference type="InterPro" id="IPR021215">
    <property type="entry name" value="DUF2752"/>
</dbReference>